<comment type="caution">
    <text evidence="2">The sequence shown here is derived from an EMBL/GenBank/DDBJ whole genome shotgun (WGS) entry which is preliminary data.</text>
</comment>
<reference evidence="2 3" key="1">
    <citation type="journal article" date="2011" name="Syst. Appl. Microbiol.">
        <title>Defluviimonas denitrificans gen. nov., sp. nov., and Pararhodobacter aggregans gen. nov., sp. nov., non-phototrophic Rhodobacteraceae from the biofilter of a marine aquaculture.</title>
        <authorList>
            <person name="Foesel B.U."/>
            <person name="Drake H.L."/>
            <person name="Schramm A."/>
        </authorList>
    </citation>
    <scope>NUCLEOTIDE SEQUENCE [LARGE SCALE GENOMIC DNA]</scope>
    <source>
        <strain evidence="2 3">D1-19</strain>
    </source>
</reference>
<dbReference type="OrthoDB" id="7867876at2"/>
<name>A0A2T7UM71_9RHOB</name>
<dbReference type="EMBL" id="QDDR01000012">
    <property type="protein sequence ID" value="PVE45766.1"/>
    <property type="molecule type" value="Genomic_DNA"/>
</dbReference>
<evidence type="ECO:0000313" key="3">
    <source>
        <dbReference type="Proteomes" id="UP000244810"/>
    </source>
</evidence>
<proteinExistence type="predicted"/>
<gene>
    <name evidence="2" type="ORF">DDE23_19880</name>
</gene>
<dbReference type="AlphaFoldDB" id="A0A2T7UM71"/>
<keyword evidence="1" id="KW-1133">Transmembrane helix</keyword>
<evidence type="ECO:0000313" key="2">
    <source>
        <dbReference type="EMBL" id="PVE45766.1"/>
    </source>
</evidence>
<organism evidence="2 3">
    <name type="scientific">Pararhodobacter aggregans</name>
    <dbReference type="NCBI Taxonomy" id="404875"/>
    <lineage>
        <taxon>Bacteria</taxon>
        <taxon>Pseudomonadati</taxon>
        <taxon>Pseudomonadota</taxon>
        <taxon>Alphaproteobacteria</taxon>
        <taxon>Rhodobacterales</taxon>
        <taxon>Paracoccaceae</taxon>
        <taxon>Pararhodobacter</taxon>
    </lineage>
</organism>
<evidence type="ECO:0000256" key="1">
    <source>
        <dbReference type="SAM" id="Phobius"/>
    </source>
</evidence>
<keyword evidence="3" id="KW-1185">Reference proteome</keyword>
<accession>A0A2T7UM71</accession>
<feature type="transmembrane region" description="Helical" evidence="1">
    <location>
        <begin position="82"/>
        <end position="103"/>
    </location>
</feature>
<dbReference type="RefSeq" id="WP_107754246.1">
    <property type="nucleotide sequence ID" value="NZ_QBKF01000012.1"/>
</dbReference>
<feature type="transmembrane region" description="Helical" evidence="1">
    <location>
        <begin position="154"/>
        <end position="171"/>
    </location>
</feature>
<protein>
    <recommendedName>
        <fullName evidence="4">Tripartite tricarboxylate transporter TctB family protein</fullName>
    </recommendedName>
</protein>
<feature type="transmembrane region" description="Helical" evidence="1">
    <location>
        <begin position="52"/>
        <end position="70"/>
    </location>
</feature>
<sequence length="186" mass="19704">MPRLTADLVLGLAALALALAALLFWVPADTGSGIVERIRGQYRIGDAMGPAVAFGILILAGIVLAIEAWLKPASGPGPSGLGSAQLGFLLLLFVIFMISLLAMRWTGPALASLLTEGGYRSLRASLPWKYLGYVTGGTILVGSLIALAERRISVRAFVIGFFAALLLAMFYDLPFRDFLLPPNGDL</sequence>
<dbReference type="Proteomes" id="UP000244810">
    <property type="component" value="Unassembled WGS sequence"/>
</dbReference>
<keyword evidence="1" id="KW-0472">Membrane</keyword>
<feature type="transmembrane region" description="Helical" evidence="1">
    <location>
        <begin position="130"/>
        <end position="147"/>
    </location>
</feature>
<evidence type="ECO:0008006" key="4">
    <source>
        <dbReference type="Google" id="ProtNLM"/>
    </source>
</evidence>
<keyword evidence="1" id="KW-0812">Transmembrane</keyword>